<organism evidence="1 2">
    <name type="scientific">Anaerovorax odorimutans</name>
    <dbReference type="NCBI Taxonomy" id="109327"/>
    <lineage>
        <taxon>Bacteria</taxon>
        <taxon>Bacillati</taxon>
        <taxon>Bacillota</taxon>
        <taxon>Clostridia</taxon>
        <taxon>Peptostreptococcales</taxon>
        <taxon>Anaerovoracaceae</taxon>
        <taxon>Anaerovorax</taxon>
    </lineage>
</organism>
<keyword evidence="2" id="KW-1185">Reference proteome</keyword>
<sequence length="96" mass="11113">MKKDPLLPLFFDERSGNSLVHYNAKLDKRFFSDRKRFRCGREHSMALGLDLRPNSNFAGKSRDHCPQKSFVVAASHSPPKTIPVTFSNFYEKLRIL</sequence>
<dbReference type="EMBL" id="JANFXK010000017">
    <property type="protein sequence ID" value="MCQ4637850.1"/>
    <property type="molecule type" value="Genomic_DNA"/>
</dbReference>
<evidence type="ECO:0000313" key="1">
    <source>
        <dbReference type="EMBL" id="MCQ4637850.1"/>
    </source>
</evidence>
<protein>
    <submittedName>
        <fullName evidence="1">Uncharacterized protein</fullName>
    </submittedName>
</protein>
<comment type="caution">
    <text evidence="1">The sequence shown here is derived from an EMBL/GenBank/DDBJ whole genome shotgun (WGS) entry which is preliminary data.</text>
</comment>
<reference evidence="1 2" key="1">
    <citation type="submission" date="2022-06" db="EMBL/GenBank/DDBJ databases">
        <title>Isolation of gut microbiota from human fecal samples.</title>
        <authorList>
            <person name="Pamer E.G."/>
            <person name="Barat B."/>
            <person name="Waligurski E."/>
            <person name="Medina S."/>
            <person name="Paddock L."/>
            <person name="Mostad J."/>
        </authorList>
    </citation>
    <scope>NUCLEOTIDE SEQUENCE [LARGE SCALE GENOMIC DNA]</scope>
    <source>
        <strain evidence="1 2">SL.3.17</strain>
    </source>
</reference>
<accession>A0ABT1RRM7</accession>
<name>A0ABT1RRM7_9FIRM</name>
<proteinExistence type="predicted"/>
<dbReference type="Proteomes" id="UP001524502">
    <property type="component" value="Unassembled WGS sequence"/>
</dbReference>
<gene>
    <name evidence="1" type="ORF">NE619_14035</name>
</gene>
<evidence type="ECO:0000313" key="2">
    <source>
        <dbReference type="Proteomes" id="UP001524502"/>
    </source>
</evidence>